<feature type="compositionally biased region" description="Basic and acidic residues" evidence="2">
    <location>
        <begin position="124"/>
        <end position="141"/>
    </location>
</feature>
<dbReference type="PANTHER" id="PTHR32470">
    <property type="entry name" value="ADH DEHYDROGENASE [UBIQUINONE] 1 ALPHA SUBCOMPLEX ASSEMBLY FACTOR 2"/>
    <property type="match status" value="1"/>
</dbReference>
<protein>
    <submittedName>
        <fullName evidence="3">Mimitin, mitochondrial</fullName>
    </submittedName>
</protein>
<feature type="region of interest" description="Disordered" evidence="2">
    <location>
        <begin position="96"/>
        <end position="141"/>
    </location>
</feature>
<evidence type="ECO:0000313" key="3">
    <source>
        <dbReference type="EMBL" id="LAA08187.1"/>
    </source>
</evidence>
<name>A0A2L2YJI9_PARTP</name>
<dbReference type="RefSeq" id="XP_015926073.1">
    <property type="nucleotide sequence ID" value="XM_016070587.2"/>
</dbReference>
<dbReference type="GO" id="GO:0005739">
    <property type="term" value="C:mitochondrion"/>
    <property type="evidence" value="ECO:0007669"/>
    <property type="project" value="TreeGrafter"/>
</dbReference>
<dbReference type="AlphaFoldDB" id="A0A2L2YJI9"/>
<dbReference type="InterPro" id="IPR007763">
    <property type="entry name" value="NDUFA12"/>
</dbReference>
<dbReference type="PANTHER" id="PTHR32470:SF2">
    <property type="entry name" value="NADH DEHYDROGENASE [UBIQUINONE] 1 ALPHA SUBCOMPLEX ASSEMBLY FACTOR 2"/>
    <property type="match status" value="1"/>
</dbReference>
<dbReference type="RefSeq" id="XP_015926075.1">
    <property type="nucleotide sequence ID" value="XM_016070589.4"/>
</dbReference>
<proteinExistence type="evidence at transcript level"/>
<dbReference type="RefSeq" id="XP_015926076.1">
    <property type="nucleotide sequence ID" value="XM_016070590.4"/>
</dbReference>
<dbReference type="EMBL" id="IAAA01021912">
    <property type="protein sequence ID" value="LAA08187.1"/>
    <property type="molecule type" value="mRNA"/>
</dbReference>
<evidence type="ECO:0000256" key="1">
    <source>
        <dbReference type="ARBA" id="ARBA00007355"/>
    </source>
</evidence>
<dbReference type="RefSeq" id="XP_015926072.1">
    <property type="nucleotide sequence ID" value="XM_016070586.3"/>
</dbReference>
<feature type="compositionally biased region" description="Basic and acidic residues" evidence="2">
    <location>
        <begin position="97"/>
        <end position="113"/>
    </location>
</feature>
<sequence>MSEGRSVWRMIINNIIRSFKVIPSEGKLMGEDNVGNKYYEASRRKESFKKLDTRWFEPKDGEWQQDLPAEWEAWLRGRRKDPPTKEEIQMNLAVANMKKENAKKNAGDKELDSKPSVYSSEGGFPRRNDYEREPGKQDQPR</sequence>
<dbReference type="KEGG" id="ptep:107453674"/>
<accession>A0A2L2YJI9</accession>
<comment type="similarity">
    <text evidence="1">Belongs to the complex I NDUFA12 subunit family.</text>
</comment>
<dbReference type="Pfam" id="PF05071">
    <property type="entry name" value="NDUFA12"/>
    <property type="match status" value="1"/>
</dbReference>
<dbReference type="GO" id="GO:0045271">
    <property type="term" value="C:respiratory chain complex I"/>
    <property type="evidence" value="ECO:0007669"/>
    <property type="project" value="InterPro"/>
</dbReference>
<dbReference type="OMA" id="KGHESFP"/>
<dbReference type="GO" id="GO:0032981">
    <property type="term" value="P:mitochondrial respiratory chain complex I assembly"/>
    <property type="evidence" value="ECO:0007669"/>
    <property type="project" value="TreeGrafter"/>
</dbReference>
<reference evidence="3" key="1">
    <citation type="journal article" date="2016" name="Mol. Ecol. Resour.">
        <title>Evaluation of the impact of RNA preservation methods of spiders for de novo transcriptome assembly.</title>
        <authorList>
            <person name="Kono N."/>
            <person name="Nakamura H."/>
            <person name="Ito Y."/>
            <person name="Tomita M."/>
            <person name="Arakawa K."/>
        </authorList>
    </citation>
    <scope>NUCLEOTIDE SEQUENCE</scope>
    <source>
        <tissue evidence="3">Whole body</tissue>
    </source>
</reference>
<evidence type="ECO:0000256" key="2">
    <source>
        <dbReference type="SAM" id="MobiDB-lite"/>
    </source>
</evidence>
<dbReference type="GeneID" id="107453674"/>
<dbReference type="OrthoDB" id="10255576at2759"/>
<dbReference type="EMBL" id="IAAA01021911">
    <property type="protein sequence ID" value="LAA08184.1"/>
    <property type="molecule type" value="mRNA"/>
</dbReference>
<dbReference type="RefSeq" id="XP_015926074.1">
    <property type="nucleotide sequence ID" value="XM_016070588.3"/>
</dbReference>
<organism evidence="3">
    <name type="scientific">Parasteatoda tepidariorum</name>
    <name type="common">Common house spider</name>
    <name type="synonym">Achaearanea tepidariorum</name>
    <dbReference type="NCBI Taxonomy" id="114398"/>
    <lineage>
        <taxon>Eukaryota</taxon>
        <taxon>Metazoa</taxon>
        <taxon>Ecdysozoa</taxon>
        <taxon>Arthropoda</taxon>
        <taxon>Chelicerata</taxon>
        <taxon>Arachnida</taxon>
        <taxon>Araneae</taxon>
        <taxon>Araneomorphae</taxon>
        <taxon>Entelegynae</taxon>
        <taxon>Araneoidea</taxon>
        <taxon>Theridiidae</taxon>
        <taxon>Parasteatoda</taxon>
    </lineage>
</organism>
<dbReference type="InterPro" id="IPR052618">
    <property type="entry name" value="ComplexI_NDUFA12"/>
</dbReference>